<evidence type="ECO:0000313" key="1">
    <source>
        <dbReference type="EMBL" id="PPS08673.1"/>
    </source>
</evidence>
<sequence>MRQLFENEMKIQGFSDNRINNLPTLKILGSIESGFIVILSEVNVELGKGEGGGRGWVPQSQHQEKKLSWWDLAVTEKVGPYEMKGYSQEYPRGHPHRWLVLELKVSSYSSHVRVDAGDSLSVRLGLMAKGKGDEVCEIENMSLPYAPRKYASGNLRNGWRISVVALEEVQKRKLIVVVGGGRNGVRWLKGRCYRLKSVVHMACGHARVSPPCVPHSRIAQLCADSIASLTPVFSTIWDTPMALSRVVCTAVSHGRGYLSQPVCHLVLGKMQVYGAVAPLPYLQNPYVPHCPGCQPR</sequence>
<evidence type="ECO:0000313" key="2">
    <source>
        <dbReference type="Proteomes" id="UP000239757"/>
    </source>
</evidence>
<name>A0A2P5XZA2_GOSBA</name>
<dbReference type="EMBL" id="KZ663970">
    <property type="protein sequence ID" value="PPS08673.1"/>
    <property type="molecule type" value="Genomic_DNA"/>
</dbReference>
<proteinExistence type="predicted"/>
<dbReference type="AlphaFoldDB" id="A0A2P5XZA2"/>
<reference evidence="1 2" key="1">
    <citation type="submission" date="2015-01" db="EMBL/GenBank/DDBJ databases">
        <title>Genome of allotetraploid Gossypium barbadense reveals genomic plasticity and fiber elongation in cotton evolution.</title>
        <authorList>
            <person name="Chen X."/>
            <person name="Liu X."/>
            <person name="Zhao B."/>
            <person name="Zheng H."/>
            <person name="Hu Y."/>
            <person name="Lu G."/>
            <person name="Yang C."/>
            <person name="Chen J."/>
            <person name="Shan C."/>
            <person name="Zhang L."/>
            <person name="Zhou Y."/>
            <person name="Wang L."/>
            <person name="Guo W."/>
            <person name="Bai Y."/>
            <person name="Ruan J."/>
            <person name="Shangguan X."/>
            <person name="Mao Y."/>
            <person name="Jiang J."/>
            <person name="Zhu Y."/>
            <person name="Lei J."/>
            <person name="Kang H."/>
            <person name="Chen S."/>
            <person name="He X."/>
            <person name="Wang R."/>
            <person name="Wang Y."/>
            <person name="Chen J."/>
            <person name="Wang L."/>
            <person name="Yu S."/>
            <person name="Wang B."/>
            <person name="Wei J."/>
            <person name="Song S."/>
            <person name="Lu X."/>
            <person name="Gao Z."/>
            <person name="Gu W."/>
            <person name="Deng X."/>
            <person name="Ma D."/>
            <person name="Wang S."/>
            <person name="Liang W."/>
            <person name="Fang L."/>
            <person name="Cai C."/>
            <person name="Zhu X."/>
            <person name="Zhou B."/>
            <person name="Zhang Y."/>
            <person name="Chen Z."/>
            <person name="Xu S."/>
            <person name="Zhu R."/>
            <person name="Wang S."/>
            <person name="Zhang T."/>
            <person name="Zhao G."/>
        </authorList>
    </citation>
    <scope>NUCLEOTIDE SEQUENCE [LARGE SCALE GENOMIC DNA]</scope>
    <source>
        <strain evidence="2">cv. Xinhai21</strain>
        <tissue evidence="1">Leaf</tissue>
    </source>
</reference>
<dbReference type="Proteomes" id="UP000239757">
    <property type="component" value="Unassembled WGS sequence"/>
</dbReference>
<organism evidence="1 2">
    <name type="scientific">Gossypium barbadense</name>
    <name type="common">Sea Island cotton</name>
    <name type="synonym">Hibiscus barbadensis</name>
    <dbReference type="NCBI Taxonomy" id="3634"/>
    <lineage>
        <taxon>Eukaryota</taxon>
        <taxon>Viridiplantae</taxon>
        <taxon>Streptophyta</taxon>
        <taxon>Embryophyta</taxon>
        <taxon>Tracheophyta</taxon>
        <taxon>Spermatophyta</taxon>
        <taxon>Magnoliopsida</taxon>
        <taxon>eudicotyledons</taxon>
        <taxon>Gunneridae</taxon>
        <taxon>Pentapetalae</taxon>
        <taxon>rosids</taxon>
        <taxon>malvids</taxon>
        <taxon>Malvales</taxon>
        <taxon>Malvaceae</taxon>
        <taxon>Malvoideae</taxon>
        <taxon>Gossypium</taxon>
    </lineage>
</organism>
<accession>A0A2P5XZA2</accession>
<gene>
    <name evidence="1" type="ORF">GOBAR_AA11972</name>
</gene>
<protein>
    <submittedName>
        <fullName evidence="1">Uncharacterized protein</fullName>
    </submittedName>
</protein>